<dbReference type="EMBL" id="BAABKB010000045">
    <property type="protein sequence ID" value="GAA5035781.1"/>
    <property type="molecule type" value="Genomic_DNA"/>
</dbReference>
<accession>A0ABP9JPR4</accession>
<sequence>MEGAAAQESTVLALTTVAARSTAFPAAMYGPEGRCGQCDEEPGALADGGGDVLAAEEARADEVEGVSRVESGAGDADG</sequence>
<evidence type="ECO:0000256" key="1">
    <source>
        <dbReference type="SAM" id="MobiDB-lite"/>
    </source>
</evidence>
<comment type="caution">
    <text evidence="2">The sequence shown here is derived from an EMBL/GenBank/DDBJ whole genome shotgun (WGS) entry which is preliminary data.</text>
</comment>
<proteinExistence type="predicted"/>
<protein>
    <submittedName>
        <fullName evidence="2">Uncharacterized protein</fullName>
    </submittedName>
</protein>
<keyword evidence="3" id="KW-1185">Reference proteome</keyword>
<organism evidence="2 3">
    <name type="scientific">Streptomyces siamensis</name>
    <dbReference type="NCBI Taxonomy" id="1274986"/>
    <lineage>
        <taxon>Bacteria</taxon>
        <taxon>Bacillati</taxon>
        <taxon>Actinomycetota</taxon>
        <taxon>Actinomycetes</taxon>
        <taxon>Kitasatosporales</taxon>
        <taxon>Streptomycetaceae</taxon>
        <taxon>Streptomyces</taxon>
    </lineage>
</organism>
<feature type="compositionally biased region" description="Basic and acidic residues" evidence="1">
    <location>
        <begin position="58"/>
        <end position="67"/>
    </location>
</feature>
<evidence type="ECO:0000313" key="3">
    <source>
        <dbReference type="Proteomes" id="UP001501759"/>
    </source>
</evidence>
<reference evidence="3" key="1">
    <citation type="journal article" date="2019" name="Int. J. Syst. Evol. Microbiol.">
        <title>The Global Catalogue of Microorganisms (GCM) 10K type strain sequencing project: providing services to taxonomists for standard genome sequencing and annotation.</title>
        <authorList>
            <consortium name="The Broad Institute Genomics Platform"/>
            <consortium name="The Broad Institute Genome Sequencing Center for Infectious Disease"/>
            <person name="Wu L."/>
            <person name="Ma J."/>
        </authorList>
    </citation>
    <scope>NUCLEOTIDE SEQUENCE [LARGE SCALE GENOMIC DNA]</scope>
    <source>
        <strain evidence="3">JCM 18409</strain>
    </source>
</reference>
<dbReference type="Proteomes" id="UP001501759">
    <property type="component" value="Unassembled WGS sequence"/>
</dbReference>
<name>A0ABP9JPR4_9ACTN</name>
<evidence type="ECO:0000313" key="2">
    <source>
        <dbReference type="EMBL" id="GAA5035781.1"/>
    </source>
</evidence>
<feature type="region of interest" description="Disordered" evidence="1">
    <location>
        <begin position="58"/>
        <end position="78"/>
    </location>
</feature>
<gene>
    <name evidence="2" type="ORF">GCM10023335_81970</name>
</gene>